<feature type="chain" id="PRO_5042816959" description="Peptidase A1 domain-containing protein" evidence="4">
    <location>
        <begin position="25"/>
        <end position="520"/>
    </location>
</feature>
<dbReference type="InterPro" id="IPR033121">
    <property type="entry name" value="PEPTIDASE_A1"/>
</dbReference>
<comment type="caution">
    <text evidence="6">The sequence shown here is derived from an EMBL/GenBank/DDBJ whole genome shotgun (WGS) entry which is preliminary data.</text>
</comment>
<evidence type="ECO:0000256" key="2">
    <source>
        <dbReference type="ARBA" id="ARBA00022670"/>
    </source>
</evidence>
<accession>A0AAN7K6U0</accession>
<dbReference type="CDD" id="cd05476">
    <property type="entry name" value="pepsin_A_like_plant"/>
    <property type="match status" value="1"/>
</dbReference>
<evidence type="ECO:0000256" key="1">
    <source>
        <dbReference type="ARBA" id="ARBA00007447"/>
    </source>
</evidence>
<name>A0AAN7K6U0_9MYRT</name>
<dbReference type="SUPFAM" id="SSF50630">
    <property type="entry name" value="Acid proteases"/>
    <property type="match status" value="1"/>
</dbReference>
<dbReference type="GO" id="GO:0004190">
    <property type="term" value="F:aspartic-type endopeptidase activity"/>
    <property type="evidence" value="ECO:0007669"/>
    <property type="project" value="InterPro"/>
</dbReference>
<dbReference type="InterPro" id="IPR034161">
    <property type="entry name" value="Pepsin-like_plant"/>
</dbReference>
<dbReference type="InterPro" id="IPR001461">
    <property type="entry name" value="Aspartic_peptidase_A1"/>
</dbReference>
<comment type="similarity">
    <text evidence="1">Belongs to the peptidase A1 family.</text>
</comment>
<dbReference type="PANTHER" id="PTHR13683:SF817">
    <property type="entry name" value="OS07G0592200 PROTEIN"/>
    <property type="match status" value="1"/>
</dbReference>
<keyword evidence="2" id="KW-0645">Protease</keyword>
<dbReference type="FunFam" id="2.40.70.10:FF:000025">
    <property type="entry name" value="Aspartyl protease family protein"/>
    <property type="match status" value="1"/>
</dbReference>
<dbReference type="InterPro" id="IPR001969">
    <property type="entry name" value="Aspartic_peptidase_AS"/>
</dbReference>
<dbReference type="Gene3D" id="2.40.70.10">
    <property type="entry name" value="Acid Proteases"/>
    <property type="match status" value="2"/>
</dbReference>
<organism evidence="6 7">
    <name type="scientific">Trapa incisa</name>
    <dbReference type="NCBI Taxonomy" id="236973"/>
    <lineage>
        <taxon>Eukaryota</taxon>
        <taxon>Viridiplantae</taxon>
        <taxon>Streptophyta</taxon>
        <taxon>Embryophyta</taxon>
        <taxon>Tracheophyta</taxon>
        <taxon>Spermatophyta</taxon>
        <taxon>Magnoliopsida</taxon>
        <taxon>eudicotyledons</taxon>
        <taxon>Gunneridae</taxon>
        <taxon>Pentapetalae</taxon>
        <taxon>rosids</taxon>
        <taxon>malvids</taxon>
        <taxon>Myrtales</taxon>
        <taxon>Lythraceae</taxon>
        <taxon>Trapa</taxon>
    </lineage>
</organism>
<dbReference type="GO" id="GO:0006508">
    <property type="term" value="P:proteolysis"/>
    <property type="evidence" value="ECO:0007669"/>
    <property type="project" value="UniProtKB-KW"/>
</dbReference>
<keyword evidence="3" id="KW-0472">Membrane</keyword>
<proteinExistence type="inferred from homology"/>
<dbReference type="PROSITE" id="PS51767">
    <property type="entry name" value="PEPTIDASE_A1"/>
    <property type="match status" value="1"/>
</dbReference>
<feature type="transmembrane region" description="Helical" evidence="3">
    <location>
        <begin position="445"/>
        <end position="467"/>
    </location>
</feature>
<evidence type="ECO:0000256" key="4">
    <source>
        <dbReference type="SAM" id="SignalP"/>
    </source>
</evidence>
<dbReference type="InterPro" id="IPR032799">
    <property type="entry name" value="TAXi_C"/>
</dbReference>
<evidence type="ECO:0000259" key="5">
    <source>
        <dbReference type="PROSITE" id="PS51767"/>
    </source>
</evidence>
<evidence type="ECO:0000313" key="7">
    <source>
        <dbReference type="Proteomes" id="UP001345219"/>
    </source>
</evidence>
<evidence type="ECO:0000313" key="6">
    <source>
        <dbReference type="EMBL" id="KAK4760974.1"/>
    </source>
</evidence>
<dbReference type="PANTHER" id="PTHR13683">
    <property type="entry name" value="ASPARTYL PROTEASES"/>
    <property type="match status" value="1"/>
</dbReference>
<keyword evidence="2" id="KW-0378">Hydrolase</keyword>
<keyword evidence="7" id="KW-1185">Reference proteome</keyword>
<protein>
    <recommendedName>
        <fullName evidence="5">Peptidase A1 domain-containing protein</fullName>
    </recommendedName>
</protein>
<feature type="signal peptide" evidence="4">
    <location>
        <begin position="1"/>
        <end position="24"/>
    </location>
</feature>
<reference evidence="6 7" key="1">
    <citation type="journal article" date="2023" name="Hortic Res">
        <title>Pangenome of water caltrop reveals structural variations and asymmetric subgenome divergence after allopolyploidization.</title>
        <authorList>
            <person name="Zhang X."/>
            <person name="Chen Y."/>
            <person name="Wang L."/>
            <person name="Yuan Y."/>
            <person name="Fang M."/>
            <person name="Shi L."/>
            <person name="Lu R."/>
            <person name="Comes H.P."/>
            <person name="Ma Y."/>
            <person name="Chen Y."/>
            <person name="Huang G."/>
            <person name="Zhou Y."/>
            <person name="Zheng Z."/>
            <person name="Qiu Y."/>
        </authorList>
    </citation>
    <scope>NUCLEOTIDE SEQUENCE [LARGE SCALE GENOMIC DNA]</scope>
    <source>
        <tissue evidence="6">Roots</tissue>
    </source>
</reference>
<feature type="domain" description="Peptidase A1" evidence="5">
    <location>
        <begin position="93"/>
        <end position="442"/>
    </location>
</feature>
<keyword evidence="3" id="KW-1133">Transmembrane helix</keyword>
<dbReference type="Pfam" id="PF14541">
    <property type="entry name" value="TAXi_C"/>
    <property type="match status" value="1"/>
</dbReference>
<gene>
    <name evidence="6" type="ORF">SAY87_005867</name>
</gene>
<evidence type="ECO:0000256" key="3">
    <source>
        <dbReference type="SAM" id="Phobius"/>
    </source>
</evidence>
<dbReference type="AlphaFoldDB" id="A0AAN7K6U0"/>
<dbReference type="Proteomes" id="UP001345219">
    <property type="component" value="Chromosome 5"/>
</dbReference>
<keyword evidence="3" id="KW-0812">Transmembrane</keyword>
<keyword evidence="4" id="KW-0732">Signal</keyword>
<dbReference type="InterPro" id="IPR021109">
    <property type="entry name" value="Peptidase_aspartic_dom_sf"/>
</dbReference>
<sequence>MVGPQSTPIHTAVFLLLILLLSSAVQLGHPKEGPLLAPPHKEGAHPPMALPLVLSYPNSSMTSSGSPGRHLQGSDMHNARMSLHDDLILRGYYTTRLWIGTPPQNFAMIVDTGSTLTYVPCSTCEHCRNHQDPKFQPELSSTYQPVNDGVQCVYDRHYAELSSSSGVLGEDLVSFGNLSDLPPQREIFGCENRETGDLYNQHADGIMGMGRGDHSIIDQLVGKGVICDSFSLCYGGMETGRRVDDSWRDLTAIRHGGTVNCSDYTSKENVTDSACETSQLASSFPAVDFVFGNGQKLTLSPENYLFQIPGAYCLGIFQNEGDSTTLLGGIITRNTLVMYDREHSRIGFWKTNCSELWKMPHLLPPDPFAHSSLNKTQNRTVDVTANPAPMPPDHGVQIGKITFSMSSSMNVWDLKPHLVELAQFIAHQLNINVTQVRQLLFKRTLFPGFLSIVFNFLIPMAATSLLIGTFNLEKQAHLLSVEKMQDLAAETYYFRDFGDGPYFIGWIIILDCMDLVEMEI</sequence>
<dbReference type="EMBL" id="JAXIOK010000010">
    <property type="protein sequence ID" value="KAK4760974.1"/>
    <property type="molecule type" value="Genomic_DNA"/>
</dbReference>
<dbReference type="Pfam" id="PF00026">
    <property type="entry name" value="Asp"/>
    <property type="match status" value="1"/>
</dbReference>
<dbReference type="PROSITE" id="PS00141">
    <property type="entry name" value="ASP_PROTEASE"/>
    <property type="match status" value="1"/>
</dbReference>